<dbReference type="InterPro" id="IPR005746">
    <property type="entry name" value="Thioredoxin"/>
</dbReference>
<feature type="active site" description="Nucleophile" evidence="8">
    <location>
        <position position="25"/>
    </location>
</feature>
<evidence type="ECO:0000256" key="9">
    <source>
        <dbReference type="PIRSR" id="PIRSR000077-4"/>
    </source>
</evidence>
<dbReference type="PROSITE" id="PS51352">
    <property type="entry name" value="THIOREDOXIN_2"/>
    <property type="match status" value="1"/>
</dbReference>
<dbReference type="PIRSF" id="PIRSF000077">
    <property type="entry name" value="Thioredoxin"/>
    <property type="match status" value="1"/>
</dbReference>
<evidence type="ECO:0000313" key="11">
    <source>
        <dbReference type="EMBL" id="OPC62031.1"/>
    </source>
</evidence>
<comment type="similarity">
    <text evidence="1 7">Belongs to the thioredoxin family.</text>
</comment>
<evidence type="ECO:0000256" key="3">
    <source>
        <dbReference type="ARBA" id="ARBA00022982"/>
    </source>
</evidence>
<evidence type="ECO:0000256" key="6">
    <source>
        <dbReference type="NCBIfam" id="TIGR01068"/>
    </source>
</evidence>
<keyword evidence="3" id="KW-0249">Electron transport</keyword>
<dbReference type="Proteomes" id="UP000190813">
    <property type="component" value="Unassembled WGS sequence"/>
</dbReference>
<keyword evidence="12" id="KW-1185">Reference proteome</keyword>
<proteinExistence type="inferred from homology"/>
<sequence length="104" mass="12003">MNFQEIINSDKPVLVDFYAEWCGPCQIMFPILEDVKQRVGDSAGIIKIDIDKNQQLAAAYKIRSIPTLIVFKNGEIRWRQSGVFPANELERLINENTENNVRTY</sequence>
<evidence type="ECO:0000256" key="8">
    <source>
        <dbReference type="PIRSR" id="PIRSR000077-1"/>
    </source>
</evidence>
<dbReference type="Gene3D" id="3.40.30.10">
    <property type="entry name" value="Glutaredoxin"/>
    <property type="match status" value="1"/>
</dbReference>
<dbReference type="InterPro" id="IPR017937">
    <property type="entry name" value="Thioredoxin_CS"/>
</dbReference>
<dbReference type="PANTHER" id="PTHR45663">
    <property type="entry name" value="GEO12009P1"/>
    <property type="match status" value="1"/>
</dbReference>
<evidence type="ECO:0000256" key="4">
    <source>
        <dbReference type="ARBA" id="ARBA00023157"/>
    </source>
</evidence>
<gene>
    <name evidence="11" type="ORF">BAZ10_09200</name>
</gene>
<feature type="disulfide bond" description="Redox-active" evidence="9">
    <location>
        <begin position="22"/>
        <end position="25"/>
    </location>
</feature>
<feature type="site" description="Contributes to redox potential value" evidence="8">
    <location>
        <position position="23"/>
    </location>
</feature>
<dbReference type="SUPFAM" id="SSF52833">
    <property type="entry name" value="Thioredoxin-like"/>
    <property type="match status" value="1"/>
</dbReference>
<dbReference type="NCBIfam" id="TIGR01068">
    <property type="entry name" value="thioredoxin"/>
    <property type="match status" value="1"/>
</dbReference>
<evidence type="ECO:0000256" key="7">
    <source>
        <dbReference type="PIRNR" id="PIRNR000077"/>
    </source>
</evidence>
<reference evidence="11 12" key="1">
    <citation type="submission" date="2016-06" db="EMBL/GenBank/DDBJ databases">
        <title>Revisiting the taxonomy of the Elizabethkingia Genus based on Whole-Genome Sequencing, Optical Mapping, and MALDI-TOF.</title>
        <authorList>
            <person name="Nicholson A.C."/>
        </authorList>
    </citation>
    <scope>NUCLEOTIDE SEQUENCE [LARGE SCALE GENOMIC DNA]</scope>
    <source>
        <strain evidence="11 12">G4070</strain>
    </source>
</reference>
<dbReference type="AlphaFoldDB" id="A0A1T3MCM2"/>
<dbReference type="RefSeq" id="WP_078772752.1">
    <property type="nucleotide sequence ID" value="NZ_CBCSBR010000004.1"/>
</dbReference>
<evidence type="ECO:0000259" key="10">
    <source>
        <dbReference type="PROSITE" id="PS51352"/>
    </source>
</evidence>
<evidence type="ECO:0000313" key="12">
    <source>
        <dbReference type="Proteomes" id="UP000190813"/>
    </source>
</evidence>
<dbReference type="EMBL" id="MAHX01000018">
    <property type="protein sequence ID" value="OPC62031.1"/>
    <property type="molecule type" value="Genomic_DNA"/>
</dbReference>
<dbReference type="GO" id="GO:0005829">
    <property type="term" value="C:cytosol"/>
    <property type="evidence" value="ECO:0007669"/>
    <property type="project" value="TreeGrafter"/>
</dbReference>
<dbReference type="InterPro" id="IPR036249">
    <property type="entry name" value="Thioredoxin-like_sf"/>
</dbReference>
<feature type="active site" description="Nucleophile" evidence="8">
    <location>
        <position position="22"/>
    </location>
</feature>
<evidence type="ECO:0000256" key="5">
    <source>
        <dbReference type="ARBA" id="ARBA00023284"/>
    </source>
</evidence>
<comment type="caution">
    <text evidence="11">The sequence shown here is derived from an EMBL/GenBank/DDBJ whole genome shotgun (WGS) entry which is preliminary data.</text>
</comment>
<keyword evidence="2" id="KW-0813">Transport</keyword>
<dbReference type="InterPro" id="IPR013766">
    <property type="entry name" value="Thioredoxin_domain"/>
</dbReference>
<feature type="site" description="Deprotonates C-terminal active site Cys" evidence="8">
    <location>
        <position position="16"/>
    </location>
</feature>
<keyword evidence="5 9" id="KW-0676">Redox-active center</keyword>
<protein>
    <recommendedName>
        <fullName evidence="6 7">Thioredoxin</fullName>
    </recommendedName>
</protein>
<organism evidence="11 12">
    <name type="scientific">Elizabethkingia occulta</name>
    <dbReference type="NCBI Taxonomy" id="1867263"/>
    <lineage>
        <taxon>Bacteria</taxon>
        <taxon>Pseudomonadati</taxon>
        <taxon>Bacteroidota</taxon>
        <taxon>Flavobacteriia</taxon>
        <taxon>Flavobacteriales</taxon>
        <taxon>Weeksellaceae</taxon>
        <taxon>Elizabethkingia</taxon>
    </lineage>
</organism>
<dbReference type="GO" id="GO:0015035">
    <property type="term" value="F:protein-disulfide reductase activity"/>
    <property type="evidence" value="ECO:0007669"/>
    <property type="project" value="UniProtKB-UniRule"/>
</dbReference>
<feature type="domain" description="Thioredoxin" evidence="10">
    <location>
        <begin position="1"/>
        <end position="98"/>
    </location>
</feature>
<dbReference type="PRINTS" id="PR00421">
    <property type="entry name" value="THIOREDOXIN"/>
</dbReference>
<evidence type="ECO:0000256" key="1">
    <source>
        <dbReference type="ARBA" id="ARBA00008987"/>
    </source>
</evidence>
<name>A0A1T3MCM2_9FLAO</name>
<accession>A0A1T3MCM2</accession>
<keyword evidence="4 9" id="KW-1015">Disulfide bond</keyword>
<dbReference type="GO" id="GO:0045454">
    <property type="term" value="P:cell redox homeostasis"/>
    <property type="evidence" value="ECO:0007669"/>
    <property type="project" value="TreeGrafter"/>
</dbReference>
<evidence type="ECO:0000256" key="2">
    <source>
        <dbReference type="ARBA" id="ARBA00022448"/>
    </source>
</evidence>
<dbReference type="Pfam" id="PF00085">
    <property type="entry name" value="Thioredoxin"/>
    <property type="match status" value="1"/>
</dbReference>
<dbReference type="CDD" id="cd02947">
    <property type="entry name" value="TRX_family"/>
    <property type="match status" value="1"/>
</dbReference>
<dbReference type="PROSITE" id="PS00194">
    <property type="entry name" value="THIOREDOXIN_1"/>
    <property type="match status" value="1"/>
</dbReference>
<feature type="site" description="Contributes to redox potential value" evidence="8">
    <location>
        <position position="24"/>
    </location>
</feature>
<dbReference type="FunFam" id="3.40.30.10:FF:000001">
    <property type="entry name" value="Thioredoxin"/>
    <property type="match status" value="1"/>
</dbReference>
<dbReference type="PANTHER" id="PTHR45663:SF11">
    <property type="entry name" value="GEO12009P1"/>
    <property type="match status" value="1"/>
</dbReference>